<evidence type="ECO:0000313" key="8">
    <source>
        <dbReference type="Proteomes" id="UP000242700"/>
    </source>
</evidence>
<evidence type="ECO:0000256" key="3">
    <source>
        <dbReference type="ARBA" id="ARBA00022729"/>
    </source>
</evidence>
<reference evidence="8" key="1">
    <citation type="submission" date="2016-10" db="EMBL/GenBank/DDBJ databases">
        <authorList>
            <person name="Varghese N."/>
            <person name="Submissions S."/>
        </authorList>
    </citation>
    <scope>NUCLEOTIDE SEQUENCE [LARGE SCALE GENOMIC DNA]</scope>
    <source>
        <strain evidence="8">CGMCC 1.8911</strain>
    </source>
</reference>
<keyword evidence="2" id="KW-0964">Secreted</keyword>
<comment type="similarity">
    <text evidence="4">Belongs to the IsaB family.</text>
</comment>
<evidence type="ECO:0000256" key="2">
    <source>
        <dbReference type="ARBA" id="ARBA00022525"/>
    </source>
</evidence>
<dbReference type="EMBL" id="FNFI01000003">
    <property type="protein sequence ID" value="SDJ92335.1"/>
    <property type="molecule type" value="Genomic_DNA"/>
</dbReference>
<organism evidence="7 8">
    <name type="scientific">Jeotgalicoccus aerolatus</name>
    <dbReference type="NCBI Taxonomy" id="709510"/>
    <lineage>
        <taxon>Bacteria</taxon>
        <taxon>Bacillati</taxon>
        <taxon>Bacillota</taxon>
        <taxon>Bacilli</taxon>
        <taxon>Bacillales</taxon>
        <taxon>Staphylococcaceae</taxon>
        <taxon>Jeotgalicoccus</taxon>
    </lineage>
</organism>
<keyword evidence="3 6" id="KW-0732">Signal</keyword>
<name>A0A1G8XR06_9STAP</name>
<feature type="chain" id="PRO_5038463722" description="Immunodominant staphylococcal antigen B" evidence="6">
    <location>
        <begin position="27"/>
        <end position="188"/>
    </location>
</feature>
<evidence type="ECO:0000256" key="1">
    <source>
        <dbReference type="ARBA" id="ARBA00004613"/>
    </source>
</evidence>
<evidence type="ECO:0000256" key="4">
    <source>
        <dbReference type="ARBA" id="ARBA00093777"/>
    </source>
</evidence>
<evidence type="ECO:0000256" key="5">
    <source>
        <dbReference type="ARBA" id="ARBA00093792"/>
    </source>
</evidence>
<gene>
    <name evidence="7" type="ORF">SAMN05216187_103232</name>
</gene>
<evidence type="ECO:0000313" key="7">
    <source>
        <dbReference type="EMBL" id="SDJ92335.1"/>
    </source>
</evidence>
<dbReference type="OrthoDB" id="2417664at2"/>
<dbReference type="InterPro" id="IPR058086">
    <property type="entry name" value="IsaB"/>
</dbReference>
<comment type="subcellular location">
    <subcellularLocation>
        <location evidence="1">Secreted</location>
    </subcellularLocation>
</comment>
<protein>
    <recommendedName>
        <fullName evidence="5">Immunodominant staphylococcal antigen B</fullName>
    </recommendedName>
</protein>
<dbReference type="NCBIfam" id="NF047686">
    <property type="entry name" value="IsaB_fam"/>
    <property type="match status" value="1"/>
</dbReference>
<evidence type="ECO:0000256" key="6">
    <source>
        <dbReference type="SAM" id="SignalP"/>
    </source>
</evidence>
<sequence length="188" mass="20934">MNMHSLVRVLASAGIAATVVTSAHVAAEEDGHNTVEAAESTNTHYKYQGDTGYGDGSFLTNDALINTLEEDGDLSFNGHIIEASEDDYEKHSDKEYKLVKEKDQKFTTYGGTATKVVFPIQDEELAIEDITEAYGDDFEIEESKDEKHETYVYKLGDQEDDTKKNIIAFKVEDGYVTQSTIGYSKSYK</sequence>
<feature type="signal peptide" evidence="6">
    <location>
        <begin position="1"/>
        <end position="26"/>
    </location>
</feature>
<accession>A0A1G8XR06</accession>
<dbReference type="RefSeq" id="WP_092595996.1">
    <property type="nucleotide sequence ID" value="NZ_FNFI01000003.1"/>
</dbReference>
<dbReference type="AlphaFoldDB" id="A0A1G8XR06"/>
<dbReference type="Proteomes" id="UP000242700">
    <property type="component" value="Unassembled WGS sequence"/>
</dbReference>
<proteinExistence type="inferred from homology"/>